<dbReference type="InterPro" id="IPR029045">
    <property type="entry name" value="ClpP/crotonase-like_dom_sf"/>
</dbReference>
<dbReference type="Gene3D" id="3.90.226.10">
    <property type="entry name" value="2-enoyl-CoA Hydratase, Chain A, domain 1"/>
    <property type="match status" value="1"/>
</dbReference>
<dbReference type="Proteomes" id="UP000195607">
    <property type="component" value="Chromosome I"/>
</dbReference>
<evidence type="ECO:0000256" key="2">
    <source>
        <dbReference type="ARBA" id="ARBA00022946"/>
    </source>
</evidence>
<organism evidence="4 5">
    <name type="scientific">Cuniculiplasma divulgatum</name>
    <dbReference type="NCBI Taxonomy" id="1673428"/>
    <lineage>
        <taxon>Archaea</taxon>
        <taxon>Methanobacteriati</taxon>
        <taxon>Thermoplasmatota</taxon>
        <taxon>Thermoplasmata</taxon>
        <taxon>Thermoplasmatales</taxon>
        <taxon>Cuniculiplasmataceae</taxon>
        <taxon>Cuniculiplasma</taxon>
    </lineage>
</organism>
<dbReference type="Pfam" id="PF00378">
    <property type="entry name" value="ECH_1"/>
    <property type="match status" value="1"/>
</dbReference>
<keyword evidence="1" id="KW-0276">Fatty acid metabolism</keyword>
<keyword evidence="3" id="KW-0443">Lipid metabolism</keyword>
<evidence type="ECO:0000256" key="3">
    <source>
        <dbReference type="ARBA" id="ARBA00023098"/>
    </source>
</evidence>
<dbReference type="SUPFAM" id="SSF52096">
    <property type="entry name" value="ClpP/crotonase"/>
    <property type="match status" value="1"/>
</dbReference>
<dbReference type="PANTHER" id="PTHR43602">
    <property type="match status" value="1"/>
</dbReference>
<evidence type="ECO:0000313" key="5">
    <source>
        <dbReference type="Proteomes" id="UP000195607"/>
    </source>
</evidence>
<dbReference type="InterPro" id="IPR001753">
    <property type="entry name" value="Enoyl-CoA_hydra/iso"/>
</dbReference>
<sequence length="241" mass="27210">MSNKVIHEENDVLHSLIINNIPENSMDMEVLQQLFINLSAITSDGNFKPVVIRSRGDNFSMGYDCSCHLVKDNDFLLSVVSLGTGIMQLIRNYEAPVVSYCKGFTLGAGLELTLISDYSVGEKNSKYGLPDILFNFPSIIIPPEGMRHFISGNTVKELATGRILTFNESLEHGIIFRDGNLQDAENMATSLNNTFFRRIKGSRFMKNEIIKAYAHHIETINTKTIRLKELESFRQKLRETA</sequence>
<dbReference type="CDD" id="cd06558">
    <property type="entry name" value="crotonase-like"/>
    <property type="match status" value="1"/>
</dbReference>
<dbReference type="EMBL" id="LT671858">
    <property type="protein sequence ID" value="SIM81899.1"/>
    <property type="molecule type" value="Genomic_DNA"/>
</dbReference>
<gene>
    <name evidence="4" type="ORF">CSP5_1723</name>
</gene>
<evidence type="ECO:0000256" key="1">
    <source>
        <dbReference type="ARBA" id="ARBA00022832"/>
    </source>
</evidence>
<name>A0A1N5W9X8_9ARCH</name>
<dbReference type="GO" id="GO:0016836">
    <property type="term" value="F:hydro-lyase activity"/>
    <property type="evidence" value="ECO:0007669"/>
    <property type="project" value="TreeGrafter"/>
</dbReference>
<proteinExistence type="predicted"/>
<dbReference type="InterPro" id="IPR052377">
    <property type="entry name" value="Mitochondrial_ECH-domain"/>
</dbReference>
<evidence type="ECO:0000313" key="4">
    <source>
        <dbReference type="EMBL" id="SIM81899.1"/>
    </source>
</evidence>
<protein>
    <submittedName>
        <fullName evidence="4">3-hydroxyacyl-CoA dehydrogenase</fullName>
    </submittedName>
</protein>
<keyword evidence="2" id="KW-0809">Transit peptide</keyword>
<dbReference type="GO" id="GO:0006631">
    <property type="term" value="P:fatty acid metabolic process"/>
    <property type="evidence" value="ECO:0007669"/>
    <property type="project" value="UniProtKB-KW"/>
</dbReference>
<accession>A0A1N5W9X8</accession>
<reference evidence="4 5" key="1">
    <citation type="submission" date="2016-04" db="EMBL/GenBank/DDBJ databases">
        <authorList>
            <person name="Evans L.H."/>
            <person name="Alamgir A."/>
            <person name="Owens N."/>
            <person name="Weber N.D."/>
            <person name="Virtaneva K."/>
            <person name="Barbian K."/>
            <person name="Babar A."/>
            <person name="Rosenke K."/>
        </authorList>
    </citation>
    <scope>NUCLEOTIDE SEQUENCE [LARGE SCALE GENOMIC DNA]</scope>
    <source>
        <strain evidence="5">S5(T) (JCM 30642 \VKM B-2941)</strain>
    </source>
</reference>
<dbReference type="AlphaFoldDB" id="A0A1N5W9X8"/>
<dbReference type="PANTHER" id="PTHR43602:SF1">
    <property type="entry name" value="ENOYL-COA HYDRATASE DOMAIN-CONTAINING PROTEIN 3, MITOCHONDRIAL"/>
    <property type="match status" value="1"/>
</dbReference>